<keyword evidence="1 5" id="KW-0328">Glycosyltransferase</keyword>
<accession>A0ABZ0SDV4</accession>
<feature type="domain" description="Glycosyl transferase family 1" evidence="3">
    <location>
        <begin position="217"/>
        <end position="370"/>
    </location>
</feature>
<dbReference type="Gene3D" id="3.40.50.2000">
    <property type="entry name" value="Glycogen Phosphorylase B"/>
    <property type="match status" value="2"/>
</dbReference>
<dbReference type="InterPro" id="IPR001296">
    <property type="entry name" value="Glyco_trans_1"/>
</dbReference>
<organism evidence="5 6">
    <name type="scientific">Thiorhodovibrio winogradskyi</name>
    <dbReference type="NCBI Taxonomy" id="77007"/>
    <lineage>
        <taxon>Bacteria</taxon>
        <taxon>Pseudomonadati</taxon>
        <taxon>Pseudomonadota</taxon>
        <taxon>Gammaproteobacteria</taxon>
        <taxon>Chromatiales</taxon>
        <taxon>Chromatiaceae</taxon>
        <taxon>Thiorhodovibrio</taxon>
    </lineage>
</organism>
<dbReference type="GO" id="GO:0043750">
    <property type="term" value="F:phosphatidylinositol alpha-mannosyltransferase activity"/>
    <property type="evidence" value="ECO:0007669"/>
    <property type="project" value="UniProtKB-EC"/>
</dbReference>
<protein>
    <submittedName>
        <fullName evidence="5">GDP-mannose-dependent alpha-(1-6)-phosphatidylinositol monomannoside mannosyltransferase</fullName>
        <ecNumber evidence="5">2.4.1.345</ecNumber>
    </submittedName>
</protein>
<evidence type="ECO:0000256" key="2">
    <source>
        <dbReference type="ARBA" id="ARBA00022679"/>
    </source>
</evidence>
<name>A0ABZ0SDV4_9GAMM</name>
<dbReference type="RefSeq" id="WP_328984069.1">
    <property type="nucleotide sequence ID" value="NZ_CP121472.1"/>
</dbReference>
<dbReference type="PANTHER" id="PTHR12526:SF510">
    <property type="entry name" value="D-INOSITOL 3-PHOSPHATE GLYCOSYLTRANSFERASE"/>
    <property type="match status" value="1"/>
</dbReference>
<evidence type="ECO:0000259" key="3">
    <source>
        <dbReference type="Pfam" id="PF00534"/>
    </source>
</evidence>
<feature type="domain" description="Glycosyltransferase subfamily 4-like N-terminal" evidence="4">
    <location>
        <begin position="27"/>
        <end position="202"/>
    </location>
</feature>
<keyword evidence="6" id="KW-1185">Reference proteome</keyword>
<dbReference type="Proteomes" id="UP001432180">
    <property type="component" value="Chromosome"/>
</dbReference>
<dbReference type="PANTHER" id="PTHR12526">
    <property type="entry name" value="GLYCOSYLTRANSFERASE"/>
    <property type="match status" value="1"/>
</dbReference>
<dbReference type="EMBL" id="CP121472">
    <property type="protein sequence ID" value="WPL18301.1"/>
    <property type="molecule type" value="Genomic_DNA"/>
</dbReference>
<reference evidence="5 6" key="1">
    <citation type="journal article" date="2023" name="Microorganisms">
        <title>Thiorhodovibrio frisius and Trv. litoralis spp. nov., Two Novel Members from a Clade of Fastidious Purple Sulfur Bacteria That Exhibit Unique Red-Shifted Light-Harvesting Capabilities.</title>
        <authorList>
            <person name="Methner A."/>
            <person name="Kuzyk S.B."/>
            <person name="Petersen J."/>
            <person name="Bauer S."/>
            <person name="Brinkmann H."/>
            <person name="Sichau K."/>
            <person name="Wanner G."/>
            <person name="Wolf J."/>
            <person name="Neumann-Schaal M."/>
            <person name="Henke P."/>
            <person name="Tank M."/>
            <person name="Sproer C."/>
            <person name="Bunk B."/>
            <person name="Overmann J."/>
        </authorList>
    </citation>
    <scope>NUCLEOTIDE SEQUENCE [LARGE SCALE GENOMIC DNA]</scope>
    <source>
        <strain evidence="5 6">DSM 6702</strain>
    </source>
</reference>
<gene>
    <name evidence="5" type="primary">pimB_4</name>
    <name evidence="5" type="ORF">Thiowin_03369</name>
</gene>
<dbReference type="SUPFAM" id="SSF53756">
    <property type="entry name" value="UDP-Glycosyltransferase/glycogen phosphorylase"/>
    <property type="match status" value="1"/>
</dbReference>
<evidence type="ECO:0000313" key="6">
    <source>
        <dbReference type="Proteomes" id="UP001432180"/>
    </source>
</evidence>
<dbReference type="EC" id="2.4.1.345" evidence="5"/>
<dbReference type="Pfam" id="PF00534">
    <property type="entry name" value="Glycos_transf_1"/>
    <property type="match status" value="1"/>
</dbReference>
<proteinExistence type="predicted"/>
<sequence length="399" mass="43529">MPNPPNNTLTLGVVTTSFPVPSHPASGVFVERLVAHLPADIRVQVLIPCADVPISSDNPTAYQLNCFRYGPRTWQRLAHRPGGLPEAWRRRDPALLLLPLFLPALFIGCLRLAGQVDLLHGNWSLPSLIAAIAARLRGKPAIATLRGADINRAQDSWLFQIMLRACLAWNIKIVVVSQAMHQQLQNQFAHYAKKIAFIPNGVAVPDHCSRTQWHHPYRLVTVGSLIPRKRLETILNALAHSAAPQDSQLRIIGDGPDRRALEQLAAELGISARVDFVGSLAPEQVAAQLQWADTFVFASESEGRPNVILEAMAAGLPIMATDIPGVTELLEPDAGCLYPVGEVAALADGLAHLHANPAFALRLGSHARQRIEQSGLSWTAAGERYAELYRQALVEYGKN</sequence>
<dbReference type="InterPro" id="IPR028098">
    <property type="entry name" value="Glyco_trans_4-like_N"/>
</dbReference>
<dbReference type="Pfam" id="PF13439">
    <property type="entry name" value="Glyco_transf_4"/>
    <property type="match status" value="1"/>
</dbReference>
<evidence type="ECO:0000259" key="4">
    <source>
        <dbReference type="Pfam" id="PF13439"/>
    </source>
</evidence>
<evidence type="ECO:0000313" key="5">
    <source>
        <dbReference type="EMBL" id="WPL18301.1"/>
    </source>
</evidence>
<keyword evidence="2 5" id="KW-0808">Transferase</keyword>
<evidence type="ECO:0000256" key="1">
    <source>
        <dbReference type="ARBA" id="ARBA00022676"/>
    </source>
</evidence>